<proteinExistence type="inferred from homology"/>
<dbReference type="InterPro" id="IPR027417">
    <property type="entry name" value="P-loop_NTPase"/>
</dbReference>
<evidence type="ECO:0000256" key="8">
    <source>
        <dbReference type="ARBA" id="ARBA00023242"/>
    </source>
</evidence>
<evidence type="ECO:0000256" key="7">
    <source>
        <dbReference type="ARBA" id="ARBA00022840"/>
    </source>
</evidence>
<dbReference type="InterPro" id="IPR032319">
    <property type="entry name" value="CLP1_P"/>
</dbReference>
<evidence type="ECO:0000259" key="10">
    <source>
        <dbReference type="Pfam" id="PF25467"/>
    </source>
</evidence>
<evidence type="ECO:0000256" key="5">
    <source>
        <dbReference type="ARBA" id="ARBA00022741"/>
    </source>
</evidence>
<protein>
    <submittedName>
        <fullName evidence="11">Uncharacterized protein</fullName>
    </submittedName>
</protein>
<evidence type="ECO:0000259" key="9">
    <source>
        <dbReference type="Pfam" id="PF16575"/>
    </source>
</evidence>
<sequence length="632" mass="69432">MADISHYGPAAGDAASSPLYRALCVRSGNVIALGMQKSASVNCAGMALFRVFQGNVEVLGFRPPLGVYFSLHSPKWNNLLVIEGRPGNEETQAPFGPTNASLLQIMEPNLPAEAVNEDEEIAVDKLAMQLVDDFPIVLVLRAIPVTYGNITSFYENTRPERPSAVLPGFKMIISKHNQNMLSELTAGFDYTSAAPPNADPSHHDWKSPERVLAELVVVDSVKTLNFTEPWQATVDRLEKSLVDENPQKIVVCGGKGVGKSTFCRYLVNRLLSKFGTVAFLDTDLGQSELTPSGLVALHALSTPLLGPGFAHMKHPVRSFFCGNTNPGNDPLYYMKAVKSVLRLYEVKWGRQDQDNSNSSERPRECVPLVINTDGWIKSMGHDLLCNVIQETNPDHVVQLLAATKNKQFVVPTEGRWRIHAVPPWDPVGVTQPPRSSKELRVYRFHSYFLSRARCDLPRSQLQNLQVLSEKNRVDSDIYRAYARLTPFAASFDHVDVAFAGSSVAPSQLLFSLNASVVGLCINPDYKAIESEPREGPPRIVLQPVHAPCLGVGIIRAVDAAKRQLFVVSPLPLSILKRINLLVRSSMPLDSILLSAQEPAQAPYVVTDVVASDGTGSAVMQSRNNLKRKRDGK</sequence>
<evidence type="ECO:0000256" key="4">
    <source>
        <dbReference type="ARBA" id="ARBA00022679"/>
    </source>
</evidence>
<name>W2WD24_PHYNI</name>
<feature type="domain" description="NOL9 C-terminal" evidence="10">
    <location>
        <begin position="484"/>
        <end position="586"/>
    </location>
</feature>
<organism evidence="11 12">
    <name type="scientific">Phytophthora nicotianae CJ01A1</name>
    <dbReference type="NCBI Taxonomy" id="1317063"/>
    <lineage>
        <taxon>Eukaryota</taxon>
        <taxon>Sar</taxon>
        <taxon>Stramenopiles</taxon>
        <taxon>Oomycota</taxon>
        <taxon>Peronosporomycetes</taxon>
        <taxon>Peronosporales</taxon>
        <taxon>Peronosporaceae</taxon>
        <taxon>Phytophthora</taxon>
    </lineage>
</organism>
<reference evidence="11 12" key="1">
    <citation type="submission" date="2013-11" db="EMBL/GenBank/DDBJ databases">
        <title>The Genome Sequence of Phytophthora parasitica CJ01A1.</title>
        <authorList>
            <consortium name="The Broad Institute Genomics Platform"/>
            <person name="Russ C."/>
            <person name="Tyler B."/>
            <person name="Panabieres F."/>
            <person name="Shan W."/>
            <person name="Tripathy S."/>
            <person name="Grunwald N."/>
            <person name="Machado M."/>
            <person name="Johnson C.S."/>
            <person name="Walker B."/>
            <person name="Young S.K."/>
            <person name="Zeng Q."/>
            <person name="Gargeya S."/>
            <person name="Fitzgerald M."/>
            <person name="Haas B."/>
            <person name="Abouelleil A."/>
            <person name="Allen A.W."/>
            <person name="Alvarado L."/>
            <person name="Arachchi H.M."/>
            <person name="Berlin A.M."/>
            <person name="Chapman S.B."/>
            <person name="Gainer-Dewar J."/>
            <person name="Goldberg J."/>
            <person name="Griggs A."/>
            <person name="Gujja S."/>
            <person name="Hansen M."/>
            <person name="Howarth C."/>
            <person name="Imamovic A."/>
            <person name="Ireland A."/>
            <person name="Larimer J."/>
            <person name="McCowan C."/>
            <person name="Murphy C."/>
            <person name="Pearson M."/>
            <person name="Poon T.W."/>
            <person name="Priest M."/>
            <person name="Roberts A."/>
            <person name="Saif S."/>
            <person name="Shea T."/>
            <person name="Sisk P."/>
            <person name="Sykes S."/>
            <person name="Wortman J."/>
            <person name="Nusbaum C."/>
            <person name="Birren B."/>
        </authorList>
    </citation>
    <scope>NUCLEOTIDE SEQUENCE [LARGE SCALE GENOMIC DNA]</scope>
    <source>
        <strain evidence="11 12">CJ01A1</strain>
    </source>
</reference>
<dbReference type="InterPro" id="IPR045116">
    <property type="entry name" value="Clp1/Grc3"/>
</dbReference>
<dbReference type="OrthoDB" id="2405412at2759"/>
<dbReference type="GO" id="GO:0005524">
    <property type="term" value="F:ATP binding"/>
    <property type="evidence" value="ECO:0007669"/>
    <property type="project" value="UniProtKB-KW"/>
</dbReference>
<comment type="subcellular location">
    <subcellularLocation>
        <location evidence="1">Nucleus</location>
        <location evidence="1">Nucleolus</location>
    </subcellularLocation>
</comment>
<evidence type="ECO:0000256" key="1">
    <source>
        <dbReference type="ARBA" id="ARBA00004604"/>
    </source>
</evidence>
<dbReference type="GO" id="GO:0005730">
    <property type="term" value="C:nucleolus"/>
    <property type="evidence" value="ECO:0007669"/>
    <property type="project" value="UniProtKB-SubCell"/>
</dbReference>
<comment type="caution">
    <text evidence="11">The sequence shown here is derived from an EMBL/GenBank/DDBJ whole genome shotgun (WGS) entry which is preliminary data.</text>
</comment>
<dbReference type="Gene3D" id="3.40.50.300">
    <property type="entry name" value="P-loop containing nucleotide triphosphate hydrolases"/>
    <property type="match status" value="1"/>
</dbReference>
<dbReference type="EMBL" id="ANIX01003130">
    <property type="protein sequence ID" value="ETP08545.1"/>
    <property type="molecule type" value="Genomic_DNA"/>
</dbReference>
<evidence type="ECO:0000256" key="3">
    <source>
        <dbReference type="ARBA" id="ARBA00022552"/>
    </source>
</evidence>
<dbReference type="InterPro" id="IPR057570">
    <property type="entry name" value="NOL9_C"/>
</dbReference>
<dbReference type="PANTHER" id="PTHR12755">
    <property type="entry name" value="CLEAVAGE/POLYADENYLATION FACTOR IA SUBUNIT CLP1P"/>
    <property type="match status" value="1"/>
</dbReference>
<dbReference type="Pfam" id="PF25467">
    <property type="entry name" value="NOL9_C"/>
    <property type="match status" value="1"/>
</dbReference>
<dbReference type="SUPFAM" id="SSF52540">
    <property type="entry name" value="P-loop containing nucleoside triphosphate hydrolases"/>
    <property type="match status" value="1"/>
</dbReference>
<dbReference type="Proteomes" id="UP000018958">
    <property type="component" value="Unassembled WGS sequence"/>
</dbReference>
<evidence type="ECO:0000256" key="2">
    <source>
        <dbReference type="ARBA" id="ARBA00011003"/>
    </source>
</evidence>
<gene>
    <name evidence="11" type="ORF">F441_15530</name>
</gene>
<comment type="similarity">
    <text evidence="2">Belongs to the Clp1 family. NOL9/GRC3 subfamily.</text>
</comment>
<keyword evidence="3" id="KW-0698">rRNA processing</keyword>
<feature type="domain" description="Clp1 P-loop" evidence="9">
    <location>
        <begin position="253"/>
        <end position="448"/>
    </location>
</feature>
<accession>W2WD24</accession>
<evidence type="ECO:0000256" key="6">
    <source>
        <dbReference type="ARBA" id="ARBA00022777"/>
    </source>
</evidence>
<keyword evidence="7" id="KW-0067">ATP-binding</keyword>
<evidence type="ECO:0000313" key="12">
    <source>
        <dbReference type="Proteomes" id="UP000018958"/>
    </source>
</evidence>
<dbReference type="GO" id="GO:0051731">
    <property type="term" value="F:polynucleotide 5'-hydroxyl-kinase activity"/>
    <property type="evidence" value="ECO:0007669"/>
    <property type="project" value="InterPro"/>
</dbReference>
<keyword evidence="4" id="KW-0808">Transferase</keyword>
<dbReference type="AlphaFoldDB" id="W2WD24"/>
<dbReference type="PANTHER" id="PTHR12755:SF3">
    <property type="entry name" value="POLYNUCLEOTIDE 5'-HYDROXYL-KINASE NOL9"/>
    <property type="match status" value="1"/>
</dbReference>
<dbReference type="Pfam" id="PF16575">
    <property type="entry name" value="CLP1_P"/>
    <property type="match status" value="1"/>
</dbReference>
<keyword evidence="5" id="KW-0547">Nucleotide-binding</keyword>
<keyword evidence="6" id="KW-0418">Kinase</keyword>
<keyword evidence="8" id="KW-0539">Nucleus</keyword>
<evidence type="ECO:0000313" key="11">
    <source>
        <dbReference type="EMBL" id="ETP08545.1"/>
    </source>
</evidence>
<dbReference type="GO" id="GO:0000448">
    <property type="term" value="P:cleavage in ITS2 between 5.8S rRNA and LSU-rRNA of tricistronic rRNA transcript (SSU-rRNA, 5.8S rRNA, LSU-rRNA)"/>
    <property type="evidence" value="ECO:0007669"/>
    <property type="project" value="TreeGrafter"/>
</dbReference>